<keyword evidence="2" id="KW-1185">Reference proteome</keyword>
<evidence type="ECO:0000313" key="2">
    <source>
        <dbReference type="Proteomes" id="UP000552883"/>
    </source>
</evidence>
<dbReference type="RefSeq" id="WP_153981931.1">
    <property type="nucleotide sequence ID" value="NZ_BAAANZ010000003.1"/>
</dbReference>
<evidence type="ECO:0000313" key="1">
    <source>
        <dbReference type="EMBL" id="MBB5618741.1"/>
    </source>
</evidence>
<sequence length="331" mass="36624">MTREPQLLNGADDAWVVRASVAGGGMPYARTRRRDVAHPYRGVAAHAIDLDDPVQRAHALTVWLDSAAAFSHSSAALLRGYPLPRVVRRDGLVHVAVPRPRRAVRIAGVRGHSIELPAARVEHLLVVAPSSGEYLPLPLVDEPLTLLTCATQLSRPDLVALADAMLLRAESEGRPDPMLAALAFGARRPGYARLARAAPLRRAGVRSRAETLLRLMIASAGLPEPVVAHPVLSTELSAERWRAEADLAWPPFGVLVEYEGDEHRTSRRRFATDVRRFDRYTDEGWRAVRATRADVFEQPSELMGRLERRLRDGGWRPPRGWRLRQVGPALA</sequence>
<comment type="caution">
    <text evidence="1">The sequence shown here is derived from an EMBL/GenBank/DDBJ whole genome shotgun (WGS) entry which is preliminary data.</text>
</comment>
<proteinExistence type="predicted"/>
<gene>
    <name evidence="1" type="ORF">BJ959_002237</name>
</gene>
<dbReference type="EMBL" id="JACHBS010000001">
    <property type="protein sequence ID" value="MBB5618741.1"/>
    <property type="molecule type" value="Genomic_DNA"/>
</dbReference>
<evidence type="ECO:0008006" key="3">
    <source>
        <dbReference type="Google" id="ProtNLM"/>
    </source>
</evidence>
<dbReference type="OrthoDB" id="3173471at2"/>
<accession>A0A840X938</accession>
<name>A0A840X938_9MICO</name>
<dbReference type="Proteomes" id="UP000552883">
    <property type="component" value="Unassembled WGS sequence"/>
</dbReference>
<reference evidence="1 2" key="1">
    <citation type="submission" date="2020-08" db="EMBL/GenBank/DDBJ databases">
        <title>Sequencing the genomes of 1000 actinobacteria strains.</title>
        <authorList>
            <person name="Klenk H.-P."/>
        </authorList>
    </citation>
    <scope>NUCLEOTIDE SEQUENCE [LARGE SCALE GENOMIC DNA]</scope>
    <source>
        <strain evidence="1 2">DSM 23889</strain>
    </source>
</reference>
<organism evidence="1 2">
    <name type="scientific">Microcella frigidaquae</name>
    <dbReference type="NCBI Taxonomy" id="424758"/>
    <lineage>
        <taxon>Bacteria</taxon>
        <taxon>Bacillati</taxon>
        <taxon>Actinomycetota</taxon>
        <taxon>Actinomycetes</taxon>
        <taxon>Micrococcales</taxon>
        <taxon>Microbacteriaceae</taxon>
        <taxon>Microcella</taxon>
    </lineage>
</organism>
<dbReference type="AlphaFoldDB" id="A0A840X938"/>
<protein>
    <recommendedName>
        <fullName evidence="3">Transcriptional regulator, AbiEi antitoxin, Type IV TA system</fullName>
    </recommendedName>
</protein>